<gene>
    <name evidence="1" type="ORF">EIP91_009706</name>
</gene>
<sequence>MRYAPQKVYEDCMAKNRVFDEMWTADWWWDLQKKLPEGATVAPLILASDKTHLTNFRGDKQAWPVYLSIGNIAKSVRKKTSSSATILIGYLPVTKLEIFPPGDERTRHGQELFHRYMKKLLVPLIKAGRDGVEMTCADGQVRNVFPILAAYVADFPEQCLVACVKENRCPRCTVAVDGRGDPNPVNSVLRDPEKTVRIMREAGGNVDYPKLEKYGIRPNEPFWVDLPHCNIFSCFTPDLLHQLHNGVFGDHTRKWGVTAVRSEMERRHVHAPVSTSVEEVNMRFQAMPQHDSMRHFRRGISVLANATGTEHKDRYGEGLP</sequence>
<evidence type="ECO:0000313" key="2">
    <source>
        <dbReference type="Proteomes" id="UP000292702"/>
    </source>
</evidence>
<accession>A0A4R0R1C7</accession>
<dbReference type="InterPro" id="IPR041078">
    <property type="entry name" value="Plavaka"/>
</dbReference>
<reference evidence="1 2" key="1">
    <citation type="submission" date="2018-11" db="EMBL/GenBank/DDBJ databases">
        <title>Genome assembly of Steccherinum ochraceum LE-BIN_3174, the white-rot fungus of the Steccherinaceae family (The Residual Polyporoid clade, Polyporales, Basidiomycota).</title>
        <authorList>
            <person name="Fedorova T.V."/>
            <person name="Glazunova O.A."/>
            <person name="Landesman E.O."/>
            <person name="Moiseenko K.V."/>
            <person name="Psurtseva N.V."/>
            <person name="Savinova O.S."/>
            <person name="Shakhova N.V."/>
            <person name="Tyazhelova T.V."/>
            <person name="Vasina D.V."/>
        </authorList>
    </citation>
    <scope>NUCLEOTIDE SEQUENCE [LARGE SCALE GENOMIC DNA]</scope>
    <source>
        <strain evidence="1 2">LE-BIN_3174</strain>
    </source>
</reference>
<organism evidence="1 2">
    <name type="scientific">Steccherinum ochraceum</name>
    <dbReference type="NCBI Taxonomy" id="92696"/>
    <lineage>
        <taxon>Eukaryota</taxon>
        <taxon>Fungi</taxon>
        <taxon>Dikarya</taxon>
        <taxon>Basidiomycota</taxon>
        <taxon>Agaricomycotina</taxon>
        <taxon>Agaricomycetes</taxon>
        <taxon>Polyporales</taxon>
        <taxon>Steccherinaceae</taxon>
        <taxon>Steccherinum</taxon>
    </lineage>
</organism>
<dbReference type="OrthoDB" id="2418900at2759"/>
<comment type="caution">
    <text evidence="1">The sequence shown here is derived from an EMBL/GenBank/DDBJ whole genome shotgun (WGS) entry which is preliminary data.</text>
</comment>
<keyword evidence="2" id="KW-1185">Reference proteome</keyword>
<evidence type="ECO:0000313" key="1">
    <source>
        <dbReference type="EMBL" id="TCD60672.1"/>
    </source>
</evidence>
<dbReference type="EMBL" id="RWJN01000560">
    <property type="protein sequence ID" value="TCD60672.1"/>
    <property type="molecule type" value="Genomic_DNA"/>
</dbReference>
<dbReference type="Proteomes" id="UP000292702">
    <property type="component" value="Unassembled WGS sequence"/>
</dbReference>
<name>A0A4R0R1C7_9APHY</name>
<dbReference type="AlphaFoldDB" id="A0A4R0R1C7"/>
<proteinExistence type="predicted"/>
<dbReference type="STRING" id="92696.A0A4R0R1C7"/>
<dbReference type="Pfam" id="PF18759">
    <property type="entry name" value="Plavaka"/>
    <property type="match status" value="1"/>
</dbReference>
<feature type="non-terminal residue" evidence="1">
    <location>
        <position position="320"/>
    </location>
</feature>
<protein>
    <submittedName>
        <fullName evidence="1">Uncharacterized protein</fullName>
    </submittedName>
</protein>